<dbReference type="SUPFAM" id="SSF54373">
    <property type="entry name" value="FAD-linked reductases, C-terminal domain"/>
    <property type="match status" value="1"/>
</dbReference>
<dbReference type="Proteomes" id="UP000433493">
    <property type="component" value="Unassembled WGS sequence"/>
</dbReference>
<evidence type="ECO:0000256" key="3">
    <source>
        <dbReference type="ARBA" id="ARBA00022630"/>
    </source>
</evidence>
<feature type="domain" description="Phenol hydroxylase-like C-terminal dimerisation" evidence="8">
    <location>
        <begin position="438"/>
        <end position="622"/>
    </location>
</feature>
<dbReference type="SUPFAM" id="SSF52833">
    <property type="entry name" value="Thioredoxin-like"/>
    <property type="match status" value="1"/>
</dbReference>
<dbReference type="SUPFAM" id="SSF51905">
    <property type="entry name" value="FAD/NAD(P)-binding domain"/>
    <property type="match status" value="1"/>
</dbReference>
<keyword evidence="3" id="KW-0285">Flavoprotein</keyword>
<comment type="similarity">
    <text evidence="2">Belongs to the PheA/TfdB FAD monooxygenase family.</text>
</comment>
<dbReference type="Gene3D" id="3.30.9.10">
    <property type="entry name" value="D-Amino Acid Oxidase, subunit A, domain 2"/>
    <property type="match status" value="1"/>
</dbReference>
<dbReference type="OrthoDB" id="4246007at2"/>
<evidence type="ECO:0000313" key="10">
    <source>
        <dbReference type="Proteomes" id="UP000433493"/>
    </source>
</evidence>
<keyword evidence="5" id="KW-0560">Oxidoreductase</keyword>
<dbReference type="GO" id="GO:0016709">
    <property type="term" value="F:oxidoreductase activity, acting on paired donors, with incorporation or reduction of molecular oxygen, NAD(P)H as one donor, and incorporation of one atom of oxygen"/>
    <property type="evidence" value="ECO:0007669"/>
    <property type="project" value="UniProtKB-ARBA"/>
</dbReference>
<keyword evidence="4" id="KW-0274">FAD</keyword>
<reference evidence="9 10" key="1">
    <citation type="submission" date="2019-09" db="EMBL/GenBank/DDBJ databases">
        <title>Phylogeny of genus Pseudoclavibacter and closely related genus.</title>
        <authorList>
            <person name="Li Y."/>
        </authorList>
    </citation>
    <scope>NUCLEOTIDE SEQUENCE [LARGE SCALE GENOMIC DNA]</scope>
    <source>
        <strain evidence="9 10">KCTC 13959</strain>
    </source>
</reference>
<evidence type="ECO:0000256" key="5">
    <source>
        <dbReference type="ARBA" id="ARBA00023002"/>
    </source>
</evidence>
<feature type="domain" description="FAD-binding" evidence="7">
    <location>
        <begin position="32"/>
        <end position="400"/>
    </location>
</feature>
<dbReference type="InterPro" id="IPR050641">
    <property type="entry name" value="RIFMO-like"/>
</dbReference>
<protein>
    <submittedName>
        <fullName evidence="9">3-hydroxybenzoate 4-monooxygenase</fullName>
    </submittedName>
</protein>
<keyword evidence="9" id="KW-0503">Monooxygenase</keyword>
<dbReference type="InterPro" id="IPR038220">
    <property type="entry name" value="PHOX_C_sf"/>
</dbReference>
<feature type="compositionally biased region" description="Basic and acidic residues" evidence="6">
    <location>
        <begin position="9"/>
        <end position="20"/>
    </location>
</feature>
<dbReference type="GO" id="GO:0071949">
    <property type="term" value="F:FAD binding"/>
    <property type="evidence" value="ECO:0007669"/>
    <property type="project" value="InterPro"/>
</dbReference>
<evidence type="ECO:0000313" key="9">
    <source>
        <dbReference type="EMBL" id="KAB1643652.1"/>
    </source>
</evidence>
<dbReference type="PRINTS" id="PR00420">
    <property type="entry name" value="RNGMNOXGNASE"/>
</dbReference>
<evidence type="ECO:0000259" key="7">
    <source>
        <dbReference type="Pfam" id="PF01494"/>
    </source>
</evidence>
<comment type="cofactor">
    <cofactor evidence="1">
        <name>FAD</name>
        <dbReference type="ChEBI" id="CHEBI:57692"/>
    </cofactor>
</comment>
<dbReference type="Pfam" id="PF07976">
    <property type="entry name" value="Phe_hydrox_dim"/>
    <property type="match status" value="1"/>
</dbReference>
<dbReference type="Gene3D" id="3.40.30.20">
    <property type="match status" value="1"/>
</dbReference>
<comment type="caution">
    <text evidence="9">The sequence shown here is derived from an EMBL/GenBank/DDBJ whole genome shotgun (WGS) entry which is preliminary data.</text>
</comment>
<evidence type="ECO:0000256" key="6">
    <source>
        <dbReference type="SAM" id="MobiDB-lite"/>
    </source>
</evidence>
<organism evidence="9 10">
    <name type="scientific">Gulosibacter chungangensis</name>
    <dbReference type="NCBI Taxonomy" id="979746"/>
    <lineage>
        <taxon>Bacteria</taxon>
        <taxon>Bacillati</taxon>
        <taxon>Actinomycetota</taxon>
        <taxon>Actinomycetes</taxon>
        <taxon>Micrococcales</taxon>
        <taxon>Microbacteriaceae</taxon>
        <taxon>Gulosibacter</taxon>
    </lineage>
</organism>
<dbReference type="RefSeq" id="WP_158052067.1">
    <property type="nucleotide sequence ID" value="NZ_WBKB01000003.1"/>
</dbReference>
<dbReference type="InterPro" id="IPR012941">
    <property type="entry name" value="Phe_hydrox_C_dim_dom"/>
</dbReference>
<dbReference type="CDD" id="cd02979">
    <property type="entry name" value="PHOX_C"/>
    <property type="match status" value="1"/>
</dbReference>
<dbReference type="NCBIfam" id="NF006144">
    <property type="entry name" value="PRK08294.1"/>
    <property type="match status" value="1"/>
</dbReference>
<keyword evidence="10" id="KW-1185">Reference proteome</keyword>
<dbReference type="EMBL" id="WBKB01000003">
    <property type="protein sequence ID" value="KAB1643652.1"/>
    <property type="molecule type" value="Genomic_DNA"/>
</dbReference>
<dbReference type="AlphaFoldDB" id="A0A7J5BBZ4"/>
<dbReference type="Pfam" id="PF01494">
    <property type="entry name" value="FAD_binding_3"/>
    <property type="match status" value="1"/>
</dbReference>
<dbReference type="InterPro" id="IPR036188">
    <property type="entry name" value="FAD/NAD-bd_sf"/>
</dbReference>
<gene>
    <name evidence="9" type="ORF">F8O05_07195</name>
</gene>
<dbReference type="PANTHER" id="PTHR43004:SF19">
    <property type="entry name" value="BINDING MONOOXYGENASE, PUTATIVE (JCVI)-RELATED"/>
    <property type="match status" value="1"/>
</dbReference>
<feature type="region of interest" description="Disordered" evidence="6">
    <location>
        <begin position="1"/>
        <end position="20"/>
    </location>
</feature>
<evidence type="ECO:0000256" key="1">
    <source>
        <dbReference type="ARBA" id="ARBA00001974"/>
    </source>
</evidence>
<dbReference type="Gene3D" id="3.50.50.60">
    <property type="entry name" value="FAD/NAD(P)-binding domain"/>
    <property type="match status" value="1"/>
</dbReference>
<evidence type="ECO:0000256" key="4">
    <source>
        <dbReference type="ARBA" id="ARBA00022827"/>
    </source>
</evidence>
<dbReference type="InterPro" id="IPR036249">
    <property type="entry name" value="Thioredoxin-like_sf"/>
</dbReference>
<dbReference type="PANTHER" id="PTHR43004">
    <property type="entry name" value="TRK SYSTEM POTASSIUM UPTAKE PROTEIN"/>
    <property type="match status" value="1"/>
</dbReference>
<proteinExistence type="inferred from homology"/>
<dbReference type="InterPro" id="IPR002938">
    <property type="entry name" value="FAD-bd"/>
</dbReference>
<evidence type="ECO:0000256" key="2">
    <source>
        <dbReference type="ARBA" id="ARBA00007801"/>
    </source>
</evidence>
<sequence>MQFHHHGYVPHDPRIKEARGTGIDRTEALPDEMDVLIVGAGPAGIVQAAQLTNYPEVHTRIIDSRPGRLEVGRADGLFSRSSETFQAFEFQERIAAEANHLREMNFWGPNPDDPTQIARGIRAADPPAHVSEFPILVVNQARVIDYFAEYAANGPAKISPNYGYEFIDLERIDGEDYPVKVRLKDFEGNERIVSAKYVVGCDGARSKVRDAVGIEVNSDPAAHAWAVMDILAETDFPDIRTKCGIQSDKEGTILLIPREGGFLFRFYVSLGDVDETNRAKIRATEVSEAIDRANRILHPYSIDVRDVAWYSVYEVRHRVAQRFDDVPLAEMGTREPRVFIAGDACHTHSAKAGQGMNVSIQDGWNLSWKLGQVLTGRSDTSLLSTYSAERQVIAQNLIDFDKEWSAMMSRRPEEFSSPSEIGDFYVDTAEFPGGFATRYLESTLIGDTANQALAKGFPVGKRFKSARASRIADTTPRHLGHHFRADGRWRLYAFADTDGKEVAELAEWLEHSENSPIARFTPIAADIDAVFDAKVIYQQPYQDVDINTVPRLFRPRVGPFEVTDYEKMYAAIPGEDIFEERGIDRSRGALVIVRPDMYVAQVLPLTAREEISEFFAQTMIENEQPWRQSLSYREVESVKV</sequence>
<evidence type="ECO:0000259" key="8">
    <source>
        <dbReference type="Pfam" id="PF07976"/>
    </source>
</evidence>
<accession>A0A7J5BBZ4</accession>
<name>A0A7J5BBZ4_9MICO</name>